<dbReference type="InterPro" id="IPR008259">
    <property type="entry name" value="FMN_hydac_DH_AS"/>
</dbReference>
<evidence type="ECO:0000256" key="3">
    <source>
        <dbReference type="ARBA" id="ARBA00022643"/>
    </source>
</evidence>
<dbReference type="Pfam" id="PF01070">
    <property type="entry name" value="FMN_dh"/>
    <property type="match status" value="1"/>
</dbReference>
<feature type="binding site" evidence="7">
    <location>
        <position position="195"/>
    </location>
    <ligand>
        <name>glyoxylate</name>
        <dbReference type="ChEBI" id="CHEBI:36655"/>
    </ligand>
</feature>
<dbReference type="PIRSF" id="PIRSF000138">
    <property type="entry name" value="Al-hdrx_acd_dh"/>
    <property type="match status" value="1"/>
</dbReference>
<dbReference type="GO" id="GO:0010181">
    <property type="term" value="F:FMN binding"/>
    <property type="evidence" value="ECO:0007669"/>
    <property type="project" value="InterPro"/>
</dbReference>
<evidence type="ECO:0000256" key="4">
    <source>
        <dbReference type="ARBA" id="ARBA00023002"/>
    </source>
</evidence>
<dbReference type="PROSITE" id="PS51349">
    <property type="entry name" value="FMN_HYDROXY_ACID_DH_2"/>
    <property type="match status" value="1"/>
</dbReference>
<feature type="binding site" evidence="7">
    <location>
        <begin position="340"/>
        <end position="344"/>
    </location>
    <ligand>
        <name>FMN</name>
        <dbReference type="ChEBI" id="CHEBI:58210"/>
    </ligand>
</feature>
<dbReference type="EMBL" id="CP043538">
    <property type="protein sequence ID" value="QGY05363.1"/>
    <property type="molecule type" value="Genomic_DNA"/>
</dbReference>
<keyword evidence="3 7" id="KW-0288">FMN</keyword>
<evidence type="ECO:0000259" key="8">
    <source>
        <dbReference type="PROSITE" id="PS51349"/>
    </source>
</evidence>
<keyword evidence="2 7" id="KW-0285">Flavoprotein</keyword>
<dbReference type="PANTHER" id="PTHR10578:SF107">
    <property type="entry name" value="2-HYDROXYACID OXIDASE 1"/>
    <property type="match status" value="1"/>
</dbReference>
<evidence type="ECO:0000256" key="6">
    <source>
        <dbReference type="PIRSR" id="PIRSR000138-1"/>
    </source>
</evidence>
<dbReference type="SUPFAM" id="SSF51395">
    <property type="entry name" value="FMN-linked oxidoreductases"/>
    <property type="match status" value="1"/>
</dbReference>
<dbReference type="KEGG" id="mmes:MMSR116_28300"/>
<comment type="similarity">
    <text evidence="5">Belongs to the FMN-dependent alpha-hydroxy acid dehydrogenase family.</text>
</comment>
<dbReference type="GO" id="GO:0016491">
    <property type="term" value="F:oxidoreductase activity"/>
    <property type="evidence" value="ECO:0007669"/>
    <property type="project" value="UniProtKB-KW"/>
</dbReference>
<dbReference type="InterPro" id="IPR037396">
    <property type="entry name" value="FMN_HAD"/>
</dbReference>
<comment type="cofactor">
    <cofactor evidence="1">
        <name>FMN</name>
        <dbReference type="ChEBI" id="CHEBI:58210"/>
    </cofactor>
</comment>
<feature type="active site" description="Proton acceptor" evidence="6">
    <location>
        <position position="309"/>
    </location>
</feature>
<sequence>MTSGAKPLTGPIEAVPGTAATGIPASAGRRRRPFALALADYEAAARRRLPRPVFGYIAGAAETNAALDDNRQALREYGFVPRVLVGVGARKTATPMFGRDYAAPFGIAPMGLSALAAYRGDIALAAAARAARVPMIMSASSLIRMEDVIPHNPEAWFQAYLPGEPDRIVALIDRIAAAGFGTLVVTVDTVISGNRENITRTGFSTPLRPSLRLALDGLARPRWTAGTFLRTLARHGMPHFENSHAARGAPILSASVLRDFGNRDHLCWDHLRLVRDRWRGRLVVKGIMAAADARTARDLGADGVILSNHGGRQLDATVSPLRTLPAVVQALGGTIPVMIDSGFRRGTDVLKAMALGAAFVFVGRPFLYAASLGGRAEVERAITILKDEVGRNMGLLGVNALSELGPDRLHRIPSGPNS</sequence>
<feature type="binding site" evidence="7">
    <location>
        <position position="285"/>
    </location>
    <ligand>
        <name>FMN</name>
        <dbReference type="ChEBI" id="CHEBI:58210"/>
    </ligand>
</feature>
<feature type="binding site" evidence="7">
    <location>
        <position position="309"/>
    </location>
    <ligand>
        <name>glyoxylate</name>
        <dbReference type="ChEBI" id="CHEBI:36655"/>
    </ligand>
</feature>
<feature type="binding site" evidence="7">
    <location>
        <begin position="109"/>
        <end position="111"/>
    </location>
    <ligand>
        <name>FMN</name>
        <dbReference type="ChEBI" id="CHEBI:58210"/>
    </ligand>
</feature>
<dbReference type="InterPro" id="IPR013785">
    <property type="entry name" value="Aldolase_TIM"/>
</dbReference>
<dbReference type="RefSeq" id="WP_010684185.1">
    <property type="nucleotide sequence ID" value="NZ_CP043538.1"/>
</dbReference>
<feature type="binding site" evidence="7">
    <location>
        <position position="158"/>
    </location>
    <ligand>
        <name>FMN</name>
        <dbReference type="ChEBI" id="CHEBI:58210"/>
    </ligand>
</feature>
<dbReference type="InterPro" id="IPR012133">
    <property type="entry name" value="Alpha-hydoxy_acid_DH_FMN"/>
</dbReference>
<name>A0A6B9FRR1_9HYPH</name>
<dbReference type="PROSITE" id="PS00557">
    <property type="entry name" value="FMN_HYDROXY_ACID_DH_1"/>
    <property type="match status" value="1"/>
</dbReference>
<feature type="binding site" evidence="7">
    <location>
        <position position="307"/>
    </location>
    <ligand>
        <name>FMN</name>
        <dbReference type="ChEBI" id="CHEBI:58210"/>
    </ligand>
</feature>
<proteinExistence type="inferred from homology"/>
<reference evidence="9 10" key="2">
    <citation type="journal article" date="2013" name="Genome Announc.">
        <title>Draft Genome Sequence of Methylobacterium mesophilicum Strain SR1.6/6, Isolated from Citrus sinensis.</title>
        <authorList>
            <person name="Marinho Almeida D."/>
            <person name="Dini-Andreote F."/>
            <person name="Camargo Neves A.A."/>
            <person name="Juca Ramos R.T."/>
            <person name="Andreote F.D."/>
            <person name="Carneiro A.R."/>
            <person name="Oliveira de Souza Lima A."/>
            <person name="Caracciolo Gomes de Sa P.H."/>
            <person name="Ribeiro Barbosa M.S."/>
            <person name="Araujo W.L."/>
            <person name="Silva A."/>
        </authorList>
    </citation>
    <scope>NUCLEOTIDE SEQUENCE [LARGE SCALE GENOMIC DNA]</scope>
    <source>
        <strain evidence="9 10">SR1.6/6</strain>
    </source>
</reference>
<evidence type="ECO:0000256" key="2">
    <source>
        <dbReference type="ARBA" id="ARBA00022630"/>
    </source>
</evidence>
<evidence type="ECO:0000256" key="1">
    <source>
        <dbReference type="ARBA" id="ARBA00001917"/>
    </source>
</evidence>
<evidence type="ECO:0000313" key="9">
    <source>
        <dbReference type="EMBL" id="QGY05363.1"/>
    </source>
</evidence>
<feature type="binding site" evidence="7">
    <location>
        <position position="186"/>
    </location>
    <ligand>
        <name>FMN</name>
        <dbReference type="ChEBI" id="CHEBI:58210"/>
    </ligand>
</feature>
<organism evidence="9 10">
    <name type="scientific">Methylobacterium mesophilicum SR1.6/6</name>
    <dbReference type="NCBI Taxonomy" id="908290"/>
    <lineage>
        <taxon>Bacteria</taxon>
        <taxon>Pseudomonadati</taxon>
        <taxon>Pseudomonadota</taxon>
        <taxon>Alphaproteobacteria</taxon>
        <taxon>Hyphomicrobiales</taxon>
        <taxon>Methylobacteriaceae</taxon>
        <taxon>Methylobacterium</taxon>
    </lineage>
</organism>
<keyword evidence="4" id="KW-0560">Oxidoreductase</keyword>
<feature type="domain" description="FMN hydroxy acid dehydrogenase" evidence="8">
    <location>
        <begin position="30"/>
        <end position="414"/>
    </location>
</feature>
<dbReference type="Proteomes" id="UP000012488">
    <property type="component" value="Chromosome"/>
</dbReference>
<dbReference type="OrthoDB" id="9770452at2"/>
<evidence type="ECO:0000256" key="7">
    <source>
        <dbReference type="PIRSR" id="PIRSR000138-2"/>
    </source>
</evidence>
<dbReference type="PANTHER" id="PTHR10578">
    <property type="entry name" value="S -2-HYDROXY-ACID OXIDASE-RELATED"/>
    <property type="match status" value="1"/>
</dbReference>
<reference evidence="9 10" key="1">
    <citation type="journal article" date="2012" name="Genet. Mol. Biol.">
        <title>Analysis of 16S rRNA and mxaF genes revealing insights into Methylobacterium niche-specific plant association.</title>
        <authorList>
            <person name="Dourado M.N."/>
            <person name="Andreote F.D."/>
            <person name="Dini-Andreote F."/>
            <person name="Conti R."/>
            <person name="Araujo J.M."/>
            <person name="Araujo W.L."/>
        </authorList>
    </citation>
    <scope>NUCLEOTIDE SEQUENCE [LARGE SCALE GENOMIC DNA]</scope>
    <source>
        <strain evidence="9 10">SR1.6/6</strain>
    </source>
</reference>
<evidence type="ECO:0000256" key="5">
    <source>
        <dbReference type="ARBA" id="ARBA00024042"/>
    </source>
</evidence>
<dbReference type="AlphaFoldDB" id="A0A6B9FRR1"/>
<feature type="binding site" evidence="7">
    <location>
        <position position="56"/>
    </location>
    <ligand>
        <name>glyoxylate</name>
        <dbReference type="ChEBI" id="CHEBI:36655"/>
    </ligand>
</feature>
<dbReference type="Gene3D" id="3.20.20.70">
    <property type="entry name" value="Aldolase class I"/>
    <property type="match status" value="1"/>
</dbReference>
<feature type="binding site" evidence="7">
    <location>
        <position position="312"/>
    </location>
    <ligand>
        <name>glyoxylate</name>
        <dbReference type="ChEBI" id="CHEBI:36655"/>
    </ligand>
</feature>
<gene>
    <name evidence="9" type="ORF">MMSR116_28300</name>
</gene>
<feature type="binding site" evidence="7">
    <location>
        <position position="160"/>
    </location>
    <ligand>
        <name>glyoxylate</name>
        <dbReference type="ChEBI" id="CHEBI:36655"/>
    </ligand>
</feature>
<dbReference type="InterPro" id="IPR000262">
    <property type="entry name" value="FMN-dep_DH"/>
</dbReference>
<protein>
    <submittedName>
        <fullName evidence="9">Alpha-hydroxy-acid oxidizing protein</fullName>
    </submittedName>
</protein>
<accession>A0A6B9FRR1</accession>
<feature type="binding site" evidence="7">
    <location>
        <position position="138"/>
    </location>
    <ligand>
        <name>FMN</name>
        <dbReference type="ChEBI" id="CHEBI:58210"/>
    </ligand>
</feature>
<feature type="binding site" evidence="7">
    <location>
        <begin position="363"/>
        <end position="364"/>
    </location>
    <ligand>
        <name>FMN</name>
        <dbReference type="ChEBI" id="CHEBI:58210"/>
    </ligand>
</feature>
<dbReference type="CDD" id="cd02809">
    <property type="entry name" value="alpha_hydroxyacid_oxid_FMN"/>
    <property type="match status" value="1"/>
</dbReference>
<evidence type="ECO:0000313" key="10">
    <source>
        <dbReference type="Proteomes" id="UP000012488"/>
    </source>
</evidence>